<dbReference type="InterPro" id="IPR045079">
    <property type="entry name" value="Oxoprolinase-like"/>
</dbReference>
<dbReference type="EMBL" id="RWKW01000056">
    <property type="protein sequence ID" value="RST85329.1"/>
    <property type="molecule type" value="Genomic_DNA"/>
</dbReference>
<dbReference type="OrthoDB" id="9759608at2"/>
<dbReference type="GO" id="GO:0005829">
    <property type="term" value="C:cytosol"/>
    <property type="evidence" value="ECO:0007669"/>
    <property type="project" value="TreeGrafter"/>
</dbReference>
<comment type="caution">
    <text evidence="4">The sequence shown here is derived from an EMBL/GenBank/DDBJ whole genome shotgun (WGS) entry which is preliminary data.</text>
</comment>
<feature type="domain" description="Acetophenone carboxylase-like C-terminal" evidence="3">
    <location>
        <begin position="533"/>
        <end position="695"/>
    </location>
</feature>
<dbReference type="InterPro" id="IPR002821">
    <property type="entry name" value="Hydantoinase_A"/>
</dbReference>
<dbReference type="InterPro" id="IPR049517">
    <property type="entry name" value="ACX-like_C"/>
</dbReference>
<dbReference type="InterPro" id="IPR043129">
    <property type="entry name" value="ATPase_NBD"/>
</dbReference>
<evidence type="ECO:0000259" key="3">
    <source>
        <dbReference type="Pfam" id="PF19278"/>
    </source>
</evidence>
<dbReference type="PANTHER" id="PTHR11365:SF23">
    <property type="entry name" value="HYPOTHETICAL 5-OXOPROLINASE (EUROFUNG)-RELATED"/>
    <property type="match status" value="1"/>
</dbReference>
<dbReference type="AlphaFoldDB" id="A0A429YV69"/>
<reference evidence="4 5" key="1">
    <citation type="submission" date="2018-12" db="EMBL/GenBank/DDBJ databases">
        <title>Mesorhizobium carbonis sp. nov., isolated from coal mine water.</title>
        <authorList>
            <person name="Xin W."/>
            <person name="Xu Z."/>
            <person name="Xiang F."/>
            <person name="Zhang J."/>
            <person name="Xi L."/>
            <person name="Liu J."/>
        </authorList>
    </citation>
    <scope>NUCLEOTIDE SEQUENCE [LARGE SCALE GENOMIC DNA]</scope>
    <source>
        <strain evidence="4 5">B2.3</strain>
    </source>
</reference>
<dbReference type="GO" id="GO:0006749">
    <property type="term" value="P:glutathione metabolic process"/>
    <property type="evidence" value="ECO:0007669"/>
    <property type="project" value="TreeGrafter"/>
</dbReference>
<dbReference type="GO" id="GO:0017168">
    <property type="term" value="F:5-oxoprolinase (ATP-hydrolyzing) activity"/>
    <property type="evidence" value="ECO:0007669"/>
    <property type="project" value="TreeGrafter"/>
</dbReference>
<evidence type="ECO:0000259" key="1">
    <source>
        <dbReference type="Pfam" id="PF01968"/>
    </source>
</evidence>
<feature type="domain" description="Hydantoinase A/oxoprolinase" evidence="1">
    <location>
        <begin position="231"/>
        <end position="519"/>
    </location>
</feature>
<accession>A0A429YV69</accession>
<dbReference type="Pfam" id="PF05378">
    <property type="entry name" value="Hydant_A_N"/>
    <property type="match status" value="1"/>
</dbReference>
<dbReference type="InterPro" id="IPR008040">
    <property type="entry name" value="Hydant_A_N"/>
</dbReference>
<dbReference type="Pfam" id="PF01968">
    <property type="entry name" value="Hydantoinase_A"/>
    <property type="match status" value="1"/>
</dbReference>
<protein>
    <submittedName>
        <fullName evidence="4">Hydantoinase/oxoprolinase family protein</fullName>
    </submittedName>
</protein>
<dbReference type="PANTHER" id="PTHR11365">
    <property type="entry name" value="5-OXOPROLINASE RELATED"/>
    <property type="match status" value="1"/>
</dbReference>
<dbReference type="Pfam" id="PF19278">
    <property type="entry name" value="Hydant_A_C"/>
    <property type="match status" value="1"/>
</dbReference>
<dbReference type="Proteomes" id="UP000278398">
    <property type="component" value="Unassembled WGS sequence"/>
</dbReference>
<sequence length="716" mass="76501">MPAWGERRVDVTATEHTPTGRASPGASGLRLGVDVGGTFTDLLLLDEKNGRTYMAKVPSTPQDSSIGVLNGIEKICRIANIDPHDITEVMHGTTVATNTVLTSSGALVGLVTTKGYRDILQIARSYVPGGLGGWVIWNKRPPLAPLEYTIEADERLDSKGAVLVPLDEDAIRRDLTALLSSGIEALTIALFNSYTNDAHERRIAEIAQEIAPHIPVSTSAAVMPEMYEYERTETTVVNSYVRPVVSKYVSNLQGEIQRRMGSDVNLRILRSDGGLSSAQGAMDQPVNLLMSGPAGGVAGALWIAKQAKIKNLLTFDMGGTSTDVALIQNSVARTRRETRVGDVTVRAPSIDVRTVGAGGGSIAYIPELTKALRVGPQSAGAVPGPAAYKKGGELPTVTDANVVLGYLPSDAKLGGDMEISRELAAKAVGTIADALSISIEDAAEGIVRIVNENMVGALRLVSVEQGYDPRDFALIGFGGAGPLHANALARIVKSWPAVIPPGPGVLCAYGDATTRLRNEASQTYVTLVRNTSDEEISTRLKELEASAARELTEEGVADADQAVMYQIDIRYKGQGMKLTVDISPDDFAAEGLKGVARRFDAEHEQLFTFALDSEHELVGLRAVVQGAEKSFINQETERAGPDASEARVQPTRLYADGAWREGYIYNRGKLKPGNKVAGPAIVVEMDSTTVILPDHIGLIDEVGNILIWPADHKNVR</sequence>
<evidence type="ECO:0000313" key="4">
    <source>
        <dbReference type="EMBL" id="RST85329.1"/>
    </source>
</evidence>
<gene>
    <name evidence="4" type="ORF">EJC49_15700</name>
</gene>
<keyword evidence="5" id="KW-1185">Reference proteome</keyword>
<name>A0A429YV69_9HYPH</name>
<evidence type="ECO:0000313" key="5">
    <source>
        <dbReference type="Proteomes" id="UP000278398"/>
    </source>
</evidence>
<feature type="domain" description="Hydantoinase/oxoprolinase N-terminal" evidence="2">
    <location>
        <begin position="30"/>
        <end position="210"/>
    </location>
</feature>
<evidence type="ECO:0000259" key="2">
    <source>
        <dbReference type="Pfam" id="PF05378"/>
    </source>
</evidence>
<proteinExistence type="predicted"/>
<dbReference type="SUPFAM" id="SSF53067">
    <property type="entry name" value="Actin-like ATPase domain"/>
    <property type="match status" value="1"/>
</dbReference>
<organism evidence="4 5">
    <name type="scientific">Aquibium carbonis</name>
    <dbReference type="NCBI Taxonomy" id="2495581"/>
    <lineage>
        <taxon>Bacteria</taxon>
        <taxon>Pseudomonadati</taxon>
        <taxon>Pseudomonadota</taxon>
        <taxon>Alphaproteobacteria</taxon>
        <taxon>Hyphomicrobiales</taxon>
        <taxon>Phyllobacteriaceae</taxon>
        <taxon>Aquibium</taxon>
    </lineage>
</organism>